<dbReference type="Pfam" id="PF13439">
    <property type="entry name" value="Glyco_transf_4"/>
    <property type="match status" value="1"/>
</dbReference>
<dbReference type="Pfam" id="PF00534">
    <property type="entry name" value="Glycos_transf_1"/>
    <property type="match status" value="1"/>
</dbReference>
<sequence length="360" mass="41313">MEKILIYFNSMHPAGGIERVIATLSDKLSVKYDITILVKDEPNSFYRLNESVKIVTLNNELKFNMHNRVSRIFAAFKNVVRNSGKLKAYLRSNQYDFYYLAHPLSVLEFSLAGSDMRKVLITEHGAKSAYNQVYNLIKKVLYKRCRTYIVPTKTDTELYIKDGMPAICIPHFRSNLPYSLASKTNKRVLNVGRFTPDKQQEILLKIWSNIIYKRGCKDWTLDIVGSGELEKELRELVAKYKLEEFVKFNATTKLIETYYESASIFALTSVSEGFGMVLLEAISFGIPCVSFDCPSGPRDIIENNVNGYLVPLNDSGKFENKLFELIQSKNLITEMGNNAYARSNDWSDEVILEKWFKILS</sequence>
<accession>A0A081PE19</accession>
<dbReference type="PANTHER" id="PTHR12526">
    <property type="entry name" value="GLYCOSYLTRANSFERASE"/>
    <property type="match status" value="1"/>
</dbReference>
<dbReference type="OrthoDB" id="596635at2"/>
<comment type="caution">
    <text evidence="3">The sequence shown here is derived from an EMBL/GenBank/DDBJ whole genome shotgun (WGS) entry which is preliminary data.</text>
</comment>
<feature type="domain" description="Glycosyl transferase family 1" evidence="1">
    <location>
        <begin position="182"/>
        <end position="341"/>
    </location>
</feature>
<dbReference type="CDD" id="cd03820">
    <property type="entry name" value="GT4_AmsD-like"/>
    <property type="match status" value="1"/>
</dbReference>
<dbReference type="PANTHER" id="PTHR12526:SF630">
    <property type="entry name" value="GLYCOSYLTRANSFERASE"/>
    <property type="match status" value="1"/>
</dbReference>
<evidence type="ECO:0000313" key="3">
    <source>
        <dbReference type="EMBL" id="KEQ28942.1"/>
    </source>
</evidence>
<dbReference type="Proteomes" id="UP000028007">
    <property type="component" value="Unassembled WGS sequence"/>
</dbReference>
<keyword evidence="4" id="KW-1185">Reference proteome</keyword>
<dbReference type="InterPro" id="IPR001296">
    <property type="entry name" value="Glyco_trans_1"/>
</dbReference>
<dbReference type="RefSeq" id="WP_037443140.1">
    <property type="nucleotide sequence ID" value="NZ_JNFF01000092.1"/>
</dbReference>
<dbReference type="Gene3D" id="3.40.50.2000">
    <property type="entry name" value="Glycogen Phosphorylase B"/>
    <property type="match status" value="2"/>
</dbReference>
<proteinExistence type="predicted"/>
<protein>
    <submittedName>
        <fullName evidence="3">Uncharacterized protein</fullName>
    </submittedName>
</protein>
<feature type="domain" description="Glycosyltransferase subfamily 4-like N-terminal" evidence="2">
    <location>
        <begin position="15"/>
        <end position="166"/>
    </location>
</feature>
<dbReference type="GO" id="GO:0016757">
    <property type="term" value="F:glycosyltransferase activity"/>
    <property type="evidence" value="ECO:0007669"/>
    <property type="project" value="InterPro"/>
</dbReference>
<evidence type="ECO:0000259" key="2">
    <source>
        <dbReference type="Pfam" id="PF13439"/>
    </source>
</evidence>
<evidence type="ECO:0000259" key="1">
    <source>
        <dbReference type="Pfam" id="PF00534"/>
    </source>
</evidence>
<dbReference type="InterPro" id="IPR028098">
    <property type="entry name" value="Glyco_trans_4-like_N"/>
</dbReference>
<name>A0A081PE19_9SPHI</name>
<dbReference type="EMBL" id="JNFF01000092">
    <property type="protein sequence ID" value="KEQ28942.1"/>
    <property type="molecule type" value="Genomic_DNA"/>
</dbReference>
<evidence type="ECO:0000313" key="4">
    <source>
        <dbReference type="Proteomes" id="UP000028007"/>
    </source>
</evidence>
<dbReference type="AlphaFoldDB" id="A0A081PE19"/>
<dbReference type="SUPFAM" id="SSF53756">
    <property type="entry name" value="UDP-Glycosyltransferase/glycogen phosphorylase"/>
    <property type="match status" value="1"/>
</dbReference>
<reference evidence="3 4" key="1">
    <citation type="journal article" date="1992" name="Int. J. Syst. Bacteriol.">
        <title>Sphingobacterium antarcticus sp. nov. a Psychrotrophic Bacterium from the Soils of Schirmacher Oasis, Antarctica.</title>
        <authorList>
            <person name="Shivaji S."/>
            <person name="Ray M.K."/>
            <person name="Rao N.S."/>
            <person name="Saiserr L."/>
            <person name="Jagannadham M.V."/>
            <person name="Kumar G.S."/>
            <person name="Reddy G."/>
            <person name="Bhargava P.M."/>
        </authorList>
    </citation>
    <scope>NUCLEOTIDE SEQUENCE [LARGE SCALE GENOMIC DNA]</scope>
    <source>
        <strain evidence="3 4">4BY</strain>
    </source>
</reference>
<dbReference type="eggNOG" id="COG0438">
    <property type="taxonomic scope" value="Bacteria"/>
</dbReference>
<organism evidence="3 4">
    <name type="scientific">Pedobacter antarcticus 4BY</name>
    <dbReference type="NCBI Taxonomy" id="1358423"/>
    <lineage>
        <taxon>Bacteria</taxon>
        <taxon>Pseudomonadati</taxon>
        <taxon>Bacteroidota</taxon>
        <taxon>Sphingobacteriia</taxon>
        <taxon>Sphingobacteriales</taxon>
        <taxon>Sphingobacteriaceae</taxon>
        <taxon>Pedobacter</taxon>
    </lineage>
</organism>
<gene>
    <name evidence="3" type="ORF">N180_15450</name>
</gene>